<dbReference type="AlphaFoldDB" id="A0A936Z5R9"/>
<dbReference type="Proteomes" id="UP000599109">
    <property type="component" value="Unassembled WGS sequence"/>
</dbReference>
<comment type="caution">
    <text evidence="1">The sequence shown here is derived from an EMBL/GenBank/DDBJ whole genome shotgun (WGS) entry which is preliminary data.</text>
</comment>
<dbReference type="EMBL" id="JAEQNE010000014">
    <property type="protein sequence ID" value="MBL0395278.1"/>
    <property type="molecule type" value="Genomic_DNA"/>
</dbReference>
<dbReference type="InterPro" id="IPR036388">
    <property type="entry name" value="WH-like_DNA-bd_sf"/>
</dbReference>
<sequence>MDSLIAASARALASGDPLGALKRVALREDPPALALRGIAMAQLGELPVARDLLRRAGRAFGSHEALARARCVVAEAEVALAMRDLAGSPQGLLAAADTLQGHGDRGNALHARLVAARRLLLLGRLPQAATLLEPVDPAGLPPTLAAVAELSGAELALRSLRIGPATAALARAQEAAQRAGIPALMAEVAEARAALARPAARCRNAGGERVLRLDEIEALLASGAFVLDACRRGVARGGAWQPLARRPVLFALARLLAQAWPDAVERDALIASVFRTRRPDETHRARLRVEIGRLRALLKAQAAIEATAGGFVLSPPAGAEVVVLLPPIDGEQASVVALLSDGAAWSTSALALALGTSQRTVQRTLAGLQAAGQVRAIGQARARRWLAPPLVDFTTVLLLPGSLPGA</sequence>
<proteinExistence type="predicted"/>
<evidence type="ECO:0000313" key="1">
    <source>
        <dbReference type="EMBL" id="MBL0395278.1"/>
    </source>
</evidence>
<evidence type="ECO:0000313" key="2">
    <source>
        <dbReference type="Proteomes" id="UP000599109"/>
    </source>
</evidence>
<dbReference type="InterPro" id="IPR036390">
    <property type="entry name" value="WH_DNA-bd_sf"/>
</dbReference>
<organism evidence="1 2">
    <name type="scientific">Ramlibacter monticola</name>
    <dbReference type="NCBI Taxonomy" id="1926872"/>
    <lineage>
        <taxon>Bacteria</taxon>
        <taxon>Pseudomonadati</taxon>
        <taxon>Pseudomonadota</taxon>
        <taxon>Betaproteobacteria</taxon>
        <taxon>Burkholderiales</taxon>
        <taxon>Comamonadaceae</taxon>
        <taxon>Ramlibacter</taxon>
    </lineage>
</organism>
<name>A0A936Z5R9_9BURK</name>
<dbReference type="Gene3D" id="1.10.10.10">
    <property type="entry name" value="Winged helix-like DNA-binding domain superfamily/Winged helix DNA-binding domain"/>
    <property type="match status" value="2"/>
</dbReference>
<protein>
    <submittedName>
        <fullName evidence="1">Helix-turn-helix domain-containing protein</fullName>
    </submittedName>
</protein>
<dbReference type="SUPFAM" id="SSF46785">
    <property type="entry name" value="Winged helix' DNA-binding domain"/>
    <property type="match status" value="1"/>
</dbReference>
<reference evidence="1 2" key="1">
    <citation type="journal article" date="2017" name="Int. J. Syst. Evol. Microbiol.">
        <title>Ramlibacter monticola sp. nov., isolated from forest soil.</title>
        <authorList>
            <person name="Chaudhary D.K."/>
            <person name="Kim J."/>
        </authorList>
    </citation>
    <scope>NUCLEOTIDE SEQUENCE [LARGE SCALE GENOMIC DNA]</scope>
    <source>
        <strain evidence="1 2">KACC 19175</strain>
    </source>
</reference>
<gene>
    <name evidence="1" type="ORF">JJ685_29370</name>
</gene>
<dbReference type="RefSeq" id="WP_201677952.1">
    <property type="nucleotide sequence ID" value="NZ_JAEQNE010000014.1"/>
</dbReference>
<accession>A0A936Z5R9</accession>
<keyword evidence="2" id="KW-1185">Reference proteome</keyword>